<gene>
    <name evidence="12" type="ORF">DNU06_12600</name>
</gene>
<evidence type="ECO:0000256" key="5">
    <source>
        <dbReference type="ARBA" id="ARBA00023122"/>
    </source>
</evidence>
<evidence type="ECO:0000256" key="4">
    <source>
        <dbReference type="ARBA" id="ARBA00022989"/>
    </source>
</evidence>
<evidence type="ECO:0000256" key="9">
    <source>
        <dbReference type="SAM" id="Phobius"/>
    </source>
</evidence>
<protein>
    <submittedName>
        <fullName evidence="12">Hemolysin</fullName>
    </submittedName>
</protein>
<keyword evidence="4 8" id="KW-1133">Transmembrane helix</keyword>
<dbReference type="PANTHER" id="PTHR22777">
    <property type="entry name" value="HEMOLYSIN-RELATED"/>
    <property type="match status" value="1"/>
</dbReference>
<dbReference type="GO" id="GO:0005886">
    <property type="term" value="C:plasma membrane"/>
    <property type="evidence" value="ECO:0007669"/>
    <property type="project" value="TreeGrafter"/>
</dbReference>
<dbReference type="InterPro" id="IPR000644">
    <property type="entry name" value="CBS_dom"/>
</dbReference>
<dbReference type="CDD" id="cd04590">
    <property type="entry name" value="CBS_pair_CorC_HlyC_assoc"/>
    <property type="match status" value="1"/>
</dbReference>
<dbReference type="OrthoDB" id="9798188at2"/>
<keyword evidence="2 8" id="KW-0812">Transmembrane</keyword>
<dbReference type="PROSITE" id="PS51846">
    <property type="entry name" value="CNNM"/>
    <property type="match status" value="1"/>
</dbReference>
<comment type="subcellular location">
    <subcellularLocation>
        <location evidence="1">Membrane</location>
        <topology evidence="1">Multi-pass membrane protein</topology>
    </subcellularLocation>
</comment>
<reference evidence="12 13" key="1">
    <citation type="submission" date="2018-06" db="EMBL/GenBank/DDBJ databases">
        <title>The draft genome sequence of Crocinitomix sp. SM1701.</title>
        <authorList>
            <person name="Zhang X."/>
        </authorList>
    </citation>
    <scope>NUCLEOTIDE SEQUENCE [LARGE SCALE GENOMIC DNA]</scope>
    <source>
        <strain evidence="12 13">SM1701</strain>
    </source>
</reference>
<dbReference type="Pfam" id="PF00571">
    <property type="entry name" value="CBS"/>
    <property type="match status" value="2"/>
</dbReference>
<evidence type="ECO:0000256" key="3">
    <source>
        <dbReference type="ARBA" id="ARBA00022737"/>
    </source>
</evidence>
<dbReference type="EMBL" id="QKSB01000008">
    <property type="protein sequence ID" value="PZE16384.1"/>
    <property type="molecule type" value="Genomic_DNA"/>
</dbReference>
<sequence>MGMLFLFLALSIGISFLCSILEAVLLSITPSYIRKQKDANIPLYNDLNLFKEDIDKPLSAILTLNTIAHTVGAIGVGAQAAVVFGSTELKLFSLSISAESIVATVMTLAILVLSEIIPKTLGANYWEKLAPATVNLLKVLMKLLMPLVWMSQLITKKLKNDKNKSVLSRADLMAFTLATNEGGQLSNSETNVIQNVLNLPNTTIHDIMTPRSVLYTALEDETLDELRQDERFKQFSRIPIFDNNKEKIIGMVLKSEVLWELVQKKGEMKVKALVRPLSSVSEDMFLADFFKSNYDKTAHMFVVEDTYGSITGVLTMEDLLETILGYEIIDETDKIVDMQSLVKKNKED</sequence>
<comment type="caution">
    <text evidence="12">The sequence shown here is derived from an EMBL/GenBank/DDBJ whole genome shotgun (WGS) entry which is preliminary data.</text>
</comment>
<evidence type="ECO:0000259" key="10">
    <source>
        <dbReference type="PROSITE" id="PS51371"/>
    </source>
</evidence>
<feature type="transmembrane region" description="Helical" evidence="9">
    <location>
        <begin position="58"/>
        <end position="84"/>
    </location>
</feature>
<dbReference type="RefSeq" id="WP_111063757.1">
    <property type="nucleotide sequence ID" value="NZ_JBHUCU010000005.1"/>
</dbReference>
<organism evidence="12 13">
    <name type="scientific">Putridiphycobacter roseus</name>
    <dbReference type="NCBI Taxonomy" id="2219161"/>
    <lineage>
        <taxon>Bacteria</taxon>
        <taxon>Pseudomonadati</taxon>
        <taxon>Bacteroidota</taxon>
        <taxon>Flavobacteriia</taxon>
        <taxon>Flavobacteriales</taxon>
        <taxon>Crocinitomicaceae</taxon>
        <taxon>Putridiphycobacter</taxon>
    </lineage>
</organism>
<keyword evidence="6 8" id="KW-0472">Membrane</keyword>
<feature type="domain" description="CNNM transmembrane" evidence="11">
    <location>
        <begin position="1"/>
        <end position="189"/>
    </location>
</feature>
<name>A0A2W1MYC8_9FLAO</name>
<keyword evidence="13" id="KW-1185">Reference proteome</keyword>
<keyword evidence="3" id="KW-0677">Repeat</keyword>
<feature type="domain" description="CBS" evidence="10">
    <location>
        <begin position="208"/>
        <end position="268"/>
    </location>
</feature>
<evidence type="ECO:0000256" key="1">
    <source>
        <dbReference type="ARBA" id="ARBA00004141"/>
    </source>
</evidence>
<accession>A0A2W1MYC8</accession>
<dbReference type="Pfam" id="PF01595">
    <property type="entry name" value="CNNM"/>
    <property type="match status" value="1"/>
</dbReference>
<evidence type="ECO:0000313" key="12">
    <source>
        <dbReference type="EMBL" id="PZE16384.1"/>
    </source>
</evidence>
<dbReference type="SUPFAM" id="SSF54631">
    <property type="entry name" value="CBS-domain pair"/>
    <property type="match status" value="1"/>
</dbReference>
<feature type="domain" description="CBS" evidence="10">
    <location>
        <begin position="273"/>
        <end position="331"/>
    </location>
</feature>
<dbReference type="PANTHER" id="PTHR22777:SF4">
    <property type="entry name" value="UPF0053 PROTEIN SLL1254"/>
    <property type="match status" value="1"/>
</dbReference>
<dbReference type="PROSITE" id="PS51371">
    <property type="entry name" value="CBS"/>
    <property type="match status" value="2"/>
</dbReference>
<evidence type="ECO:0000256" key="8">
    <source>
        <dbReference type="PROSITE-ProRule" id="PRU01193"/>
    </source>
</evidence>
<evidence type="ECO:0000256" key="2">
    <source>
        <dbReference type="ARBA" id="ARBA00022692"/>
    </source>
</evidence>
<proteinExistence type="predicted"/>
<evidence type="ECO:0000256" key="7">
    <source>
        <dbReference type="PROSITE-ProRule" id="PRU00703"/>
    </source>
</evidence>
<dbReference type="InterPro" id="IPR046342">
    <property type="entry name" value="CBS_dom_sf"/>
</dbReference>
<dbReference type="InterPro" id="IPR002550">
    <property type="entry name" value="CNNM"/>
</dbReference>
<dbReference type="Gene3D" id="3.10.580.10">
    <property type="entry name" value="CBS-domain"/>
    <property type="match status" value="1"/>
</dbReference>
<evidence type="ECO:0000259" key="11">
    <source>
        <dbReference type="PROSITE" id="PS51846"/>
    </source>
</evidence>
<evidence type="ECO:0000313" key="13">
    <source>
        <dbReference type="Proteomes" id="UP000249248"/>
    </source>
</evidence>
<evidence type="ECO:0000256" key="6">
    <source>
        <dbReference type="ARBA" id="ARBA00023136"/>
    </source>
</evidence>
<dbReference type="AlphaFoldDB" id="A0A2W1MYC8"/>
<keyword evidence="5 7" id="KW-0129">CBS domain</keyword>
<feature type="transmembrane region" description="Helical" evidence="9">
    <location>
        <begin position="96"/>
        <end position="117"/>
    </location>
</feature>
<dbReference type="Proteomes" id="UP000249248">
    <property type="component" value="Unassembled WGS sequence"/>
</dbReference>
<dbReference type="InterPro" id="IPR044751">
    <property type="entry name" value="Ion_transp-like_CBS"/>
</dbReference>